<evidence type="ECO:0000256" key="1">
    <source>
        <dbReference type="ARBA" id="ARBA00009156"/>
    </source>
</evidence>
<keyword evidence="9" id="KW-1185">Reference proteome</keyword>
<proteinExistence type="inferred from homology"/>
<dbReference type="GeneID" id="10289013"/>
<keyword evidence="2" id="KW-0808">Transferase</keyword>
<organism evidence="8 9">
    <name type="scientific">Vulcanisaeta moutnovskia (strain 768-28)</name>
    <dbReference type="NCBI Taxonomy" id="985053"/>
    <lineage>
        <taxon>Archaea</taxon>
        <taxon>Thermoproteota</taxon>
        <taxon>Thermoprotei</taxon>
        <taxon>Thermoproteales</taxon>
        <taxon>Thermoproteaceae</taxon>
        <taxon>Vulcanisaeta</taxon>
    </lineage>
</organism>
<dbReference type="AlphaFoldDB" id="F0QSP9"/>
<dbReference type="PANTHER" id="PTHR10196">
    <property type="entry name" value="SUGAR KINASE"/>
    <property type="match status" value="1"/>
</dbReference>
<dbReference type="InterPro" id="IPR043129">
    <property type="entry name" value="ATPase_NBD"/>
</dbReference>
<reference evidence="8 9" key="1">
    <citation type="journal article" date="2011" name="J. Bacteriol.">
        <title>Complete genome sequence of 'Vulcanisaeta moutnovskia' strain 768-28, a novel member of the hyperthermophilic crenarchaeal genus vulcanisaeta.</title>
        <authorList>
            <person name="Gumerov V.M."/>
            <person name="Mardanov A.V."/>
            <person name="Beletsky A.V."/>
            <person name="Prokofeva M.I."/>
            <person name="Bonch-Osmolovskaya E.A."/>
            <person name="Ravin N.V."/>
            <person name="Skryabin K.G."/>
        </authorList>
    </citation>
    <scope>NUCLEOTIDE SEQUENCE [LARGE SCALE GENOMIC DNA]</scope>
    <source>
        <strain evidence="8 9">768-28</strain>
    </source>
</reference>
<evidence type="ECO:0000256" key="3">
    <source>
        <dbReference type="ARBA" id="ARBA00022741"/>
    </source>
</evidence>
<protein>
    <submittedName>
        <fullName evidence="8">Carbohydrate kinase, FGGY</fullName>
    </submittedName>
</protein>
<keyword evidence="5" id="KW-0067">ATP-binding</keyword>
<dbReference type="EMBL" id="CP002529">
    <property type="protein sequence ID" value="ADY01566.1"/>
    <property type="molecule type" value="Genomic_DNA"/>
</dbReference>
<dbReference type="eggNOG" id="arCOG00024">
    <property type="taxonomic scope" value="Archaea"/>
</dbReference>
<comment type="similarity">
    <text evidence="1">Belongs to the FGGY kinase family.</text>
</comment>
<dbReference type="Pfam" id="PF02782">
    <property type="entry name" value="FGGY_C"/>
    <property type="match status" value="1"/>
</dbReference>
<keyword evidence="4 8" id="KW-0418">Kinase</keyword>
<dbReference type="Proteomes" id="UP000007485">
    <property type="component" value="Chromosome"/>
</dbReference>
<name>F0QSP9_VULM7</name>
<dbReference type="KEGG" id="vmo:VMUT_1361"/>
<evidence type="ECO:0000313" key="8">
    <source>
        <dbReference type="EMBL" id="ADY01566.1"/>
    </source>
</evidence>
<dbReference type="RefSeq" id="WP_013604728.1">
    <property type="nucleotide sequence ID" value="NC_015151.1"/>
</dbReference>
<keyword evidence="3" id="KW-0547">Nucleotide-binding</keyword>
<dbReference type="GO" id="GO:0005829">
    <property type="term" value="C:cytosol"/>
    <property type="evidence" value="ECO:0007669"/>
    <property type="project" value="TreeGrafter"/>
</dbReference>
<evidence type="ECO:0000256" key="5">
    <source>
        <dbReference type="ARBA" id="ARBA00022840"/>
    </source>
</evidence>
<evidence type="ECO:0000259" key="7">
    <source>
        <dbReference type="Pfam" id="PF02782"/>
    </source>
</evidence>
<dbReference type="GO" id="GO:0004370">
    <property type="term" value="F:glycerol kinase activity"/>
    <property type="evidence" value="ECO:0007669"/>
    <property type="project" value="TreeGrafter"/>
</dbReference>
<dbReference type="InterPro" id="IPR018484">
    <property type="entry name" value="FGGY_N"/>
</dbReference>
<feature type="domain" description="Carbohydrate kinase FGGY C-terminal" evidence="7">
    <location>
        <begin position="269"/>
        <end position="418"/>
    </location>
</feature>
<dbReference type="GO" id="GO:0005524">
    <property type="term" value="F:ATP binding"/>
    <property type="evidence" value="ECO:0007669"/>
    <property type="project" value="UniProtKB-KW"/>
</dbReference>
<accession>F0QSP9</accession>
<evidence type="ECO:0000259" key="6">
    <source>
        <dbReference type="Pfam" id="PF00370"/>
    </source>
</evidence>
<dbReference type="OrthoDB" id="26592at2157"/>
<dbReference type="STRING" id="985053.VMUT_1361"/>
<evidence type="ECO:0000256" key="4">
    <source>
        <dbReference type="ARBA" id="ARBA00022777"/>
    </source>
</evidence>
<dbReference type="PANTHER" id="PTHR10196:SF69">
    <property type="entry name" value="GLYCEROL KINASE"/>
    <property type="match status" value="1"/>
</dbReference>
<feature type="domain" description="Carbohydrate kinase FGGY N-terminal" evidence="6">
    <location>
        <begin position="5"/>
        <end position="214"/>
    </location>
</feature>
<dbReference type="PIRSF" id="PIRSF000538">
    <property type="entry name" value="GlpK"/>
    <property type="match status" value="1"/>
</dbReference>
<dbReference type="Gene3D" id="3.30.420.40">
    <property type="match status" value="2"/>
</dbReference>
<dbReference type="InterPro" id="IPR018485">
    <property type="entry name" value="FGGY_C"/>
</dbReference>
<dbReference type="SUPFAM" id="SSF53067">
    <property type="entry name" value="Actin-like ATPase domain"/>
    <property type="match status" value="2"/>
</dbReference>
<dbReference type="HOGENOM" id="CLU_009281_2_3_2"/>
<evidence type="ECO:0000313" key="9">
    <source>
        <dbReference type="Proteomes" id="UP000007485"/>
    </source>
</evidence>
<gene>
    <name evidence="8" type="ordered locus">VMUT_1361</name>
</gene>
<dbReference type="GO" id="GO:0006071">
    <property type="term" value="P:glycerol metabolic process"/>
    <property type="evidence" value="ECO:0007669"/>
    <property type="project" value="TreeGrafter"/>
</dbReference>
<dbReference type="InterPro" id="IPR000577">
    <property type="entry name" value="Carb_kinase_FGGY"/>
</dbReference>
<sequence>MSLGVIDVGTTNIKLIIYDDELNQRYSETVNVPMLFPANYYVEQDANALRLAFNHLINTARDKGVKYIGISTYRASIIAWDKSGNPLINIITWLDRRGLEIVNKFPYSFMRHLPLMSSILIPTSPVTQVLWLLRNRQDLIERARKGEVFIGTLSSYLAYLVSNRYVNDAGNEALTGLWHPGNLSSIDLIYDLLKIPREVSPEVVDNVHEFGEANGMTVGVLIADQQAAMVGEGCLSVGCGKVTNGTGSFVDAVIDRFRLVGGGLLPLLILKYGGSVFYGVEGFLPATGSVIDWLVKLGLLSSPQELDGLTNVSTQDIVVIPALAGVNVPPRPCARGLIDGLTLNTTREAFVRAVVEGVVQLIGLIFDKIKNYSRVDVVRVDGGLSRSALFLRLLATALGTVVERQRDVEATARGVAALLKVFRGDWSLNDIIRGIHVNVELRIKPGEERLSLNRDVVKRIVEGMRCRA</sequence>
<dbReference type="Pfam" id="PF00370">
    <property type="entry name" value="FGGY_N"/>
    <property type="match status" value="1"/>
</dbReference>
<evidence type="ECO:0000256" key="2">
    <source>
        <dbReference type="ARBA" id="ARBA00022679"/>
    </source>
</evidence>